<evidence type="ECO:0000259" key="1">
    <source>
        <dbReference type="Pfam" id="PF06985"/>
    </source>
</evidence>
<dbReference type="HOGENOM" id="CLU_004184_7_2_1"/>
<dbReference type="Pfam" id="PF06985">
    <property type="entry name" value="HET"/>
    <property type="match status" value="1"/>
</dbReference>
<dbReference type="eggNOG" id="ENOG502S2V9">
    <property type="taxonomic scope" value="Eukaryota"/>
</dbReference>
<dbReference type="AlphaFoldDB" id="C7ZCF1"/>
<dbReference type="KEGG" id="nhe:NECHADRAFT_77031"/>
<dbReference type="OrthoDB" id="3553147at2759"/>
<dbReference type="GeneID" id="9670290"/>
<dbReference type="VEuPathDB" id="FungiDB:NECHADRAFT_77031"/>
<evidence type="ECO:0000313" key="2">
    <source>
        <dbReference type="EMBL" id="EEU38358.1"/>
    </source>
</evidence>
<accession>C7ZCF1</accession>
<keyword evidence="3" id="KW-1185">Reference proteome</keyword>
<evidence type="ECO:0000313" key="3">
    <source>
        <dbReference type="Proteomes" id="UP000005206"/>
    </source>
</evidence>
<dbReference type="InterPro" id="IPR052895">
    <property type="entry name" value="HetReg/Transcr_Mod"/>
</dbReference>
<dbReference type="InterPro" id="IPR010730">
    <property type="entry name" value="HET"/>
</dbReference>
<gene>
    <name evidence="2" type="ORF">NECHADRAFT_77031</name>
</gene>
<dbReference type="Proteomes" id="UP000005206">
    <property type="component" value="Chromosome 2"/>
</dbReference>
<reference evidence="2 3" key="1">
    <citation type="journal article" date="2009" name="PLoS Genet.">
        <title>The genome of Nectria haematococca: contribution of supernumerary chromosomes to gene expansion.</title>
        <authorList>
            <person name="Coleman J.J."/>
            <person name="Rounsley S.D."/>
            <person name="Rodriguez-Carres M."/>
            <person name="Kuo A."/>
            <person name="Wasmann C.C."/>
            <person name="Grimwood J."/>
            <person name="Schmutz J."/>
            <person name="Taga M."/>
            <person name="White G.J."/>
            <person name="Zhou S."/>
            <person name="Schwartz D.C."/>
            <person name="Freitag M."/>
            <person name="Ma L.J."/>
            <person name="Danchin E.G."/>
            <person name="Henrissat B."/>
            <person name="Coutinho P.M."/>
            <person name="Nelson D.R."/>
            <person name="Straney D."/>
            <person name="Napoli C.A."/>
            <person name="Barker B.M."/>
            <person name="Gribskov M."/>
            <person name="Rep M."/>
            <person name="Kroken S."/>
            <person name="Molnar I."/>
            <person name="Rensing C."/>
            <person name="Kennell J.C."/>
            <person name="Zamora J."/>
            <person name="Farman M.L."/>
            <person name="Selker E.U."/>
            <person name="Salamov A."/>
            <person name="Shapiro H."/>
            <person name="Pangilinan J."/>
            <person name="Lindquist E."/>
            <person name="Lamers C."/>
            <person name="Grigoriev I.V."/>
            <person name="Geiser D.M."/>
            <person name="Covert S.F."/>
            <person name="Temporini E."/>
            <person name="Vanetten H.D."/>
        </authorList>
    </citation>
    <scope>NUCLEOTIDE SEQUENCE [LARGE SCALE GENOMIC DNA]</scope>
    <source>
        <strain evidence="3">ATCC MYA-4622 / CBS 123669 / FGSC 9596 / NRRL 45880 / 77-13-4</strain>
    </source>
</reference>
<dbReference type="RefSeq" id="XP_003044071.1">
    <property type="nucleotide sequence ID" value="XM_003044025.1"/>
</dbReference>
<dbReference type="PANTHER" id="PTHR24148">
    <property type="entry name" value="ANKYRIN REPEAT DOMAIN-CONTAINING PROTEIN 39 HOMOLOG-RELATED"/>
    <property type="match status" value="1"/>
</dbReference>
<feature type="domain" description="Heterokaryon incompatibility" evidence="1">
    <location>
        <begin position="52"/>
        <end position="226"/>
    </location>
</feature>
<organism evidence="2 3">
    <name type="scientific">Fusarium vanettenii (strain ATCC MYA-4622 / CBS 123669 / FGSC 9596 / NRRL 45880 / 77-13-4)</name>
    <name type="common">Fusarium solani subsp. pisi</name>
    <dbReference type="NCBI Taxonomy" id="660122"/>
    <lineage>
        <taxon>Eukaryota</taxon>
        <taxon>Fungi</taxon>
        <taxon>Dikarya</taxon>
        <taxon>Ascomycota</taxon>
        <taxon>Pezizomycotina</taxon>
        <taxon>Sordariomycetes</taxon>
        <taxon>Hypocreomycetidae</taxon>
        <taxon>Hypocreales</taxon>
        <taxon>Nectriaceae</taxon>
        <taxon>Fusarium</taxon>
        <taxon>Fusarium solani species complex</taxon>
        <taxon>Fusarium vanettenii</taxon>
    </lineage>
</organism>
<dbReference type="EMBL" id="GG698918">
    <property type="protein sequence ID" value="EEU38358.1"/>
    <property type="molecule type" value="Genomic_DNA"/>
</dbReference>
<protein>
    <recommendedName>
        <fullName evidence="1">Heterokaryon incompatibility domain-containing protein</fullName>
    </recommendedName>
</protein>
<dbReference type="InParanoid" id="C7ZCF1"/>
<dbReference type="OMA" id="EHEYETI"/>
<dbReference type="PANTHER" id="PTHR24148:SF64">
    <property type="entry name" value="HETEROKARYON INCOMPATIBILITY DOMAIN-CONTAINING PROTEIN"/>
    <property type="match status" value="1"/>
</dbReference>
<name>C7ZCF1_FUSV7</name>
<proteinExistence type="predicted"/>
<sequence length="632" mass="71774">MASPYQRIQSAAGDIRILIVQPGQPQDPLKCHLEVARLSLDQGSKPKDPPSYEAISYCWGDPTPCKPCDLDGIAVKIPASASEVIHRFRLSDAPRRIWIDALCINQQDIVERGEQVSLMGAVYSQCTRCLVWLGADTDNTAKTAFDTVDKVCHAAREADRESKDPMVEMLSMLSSRSFTRSVFNASFEQRLRGERGEPSFKLKDTQDDLFTLLRRPWFQRKWVFQEAVLAPESIVYCGTEIRLLSTIFEAGHSLYRHRAWSHTPEEILMIRDLHLLWSYFSSETNEELPVDSRTLVALLAFLRTKSSTDPKDAVFSVLGLVKRNVQTNDSFQALLKVDYRRPLRDILASATKYAIIETQTLDVLRFVLPRLNENADTSQIPSWVPRWHLRHEDIDMGANRVDPSGEFDASTELELIDPHDVSVLKCRGDIIDDICYRFDAPSKDVVKDASALAAFFKNLRSLFRRDTLRPNQMYSMDEEPTVISSMLMMGRQYPMRQYRGNETDDFILLESYLDEPGLVLPTLPEDGVIPTSTFKDRSPGEQAFVRFAMIMRLALHHRAFFATSCGLIGLGPCTMEVCDVVVMLHGFPYPVVLRPKGDGYEFLESCYVHRLMGGRDEWPAGVVAKEEIISIR</sequence>